<proteinExistence type="predicted"/>
<gene>
    <name evidence="1" type="primary">orf2</name>
</gene>
<accession>A0A2Z4HGH1</accession>
<dbReference type="GeneID" id="37543912"/>
<organism evidence="1">
    <name type="scientific">Cyanophora biloba</name>
    <dbReference type="NCBI Taxonomy" id="1489483"/>
    <lineage>
        <taxon>Eukaryota</taxon>
        <taxon>Glaucocystophyceae</taxon>
        <taxon>Cyanophorales</taxon>
        <taxon>Cyanophoraceae</taxon>
        <taxon>Cyanophora</taxon>
    </lineage>
</organism>
<name>A0A2Z4HGH1_9EUKA</name>
<geneLocation type="plastid" evidence="1"/>
<protein>
    <submittedName>
        <fullName evidence="1">Uncharacterized protein</fullName>
    </submittedName>
</protein>
<dbReference type="AlphaFoldDB" id="A0A2Z4HGH1"/>
<sequence length="39" mass="5007">MYYTFFILNLINLKKTIFLNKYFLYCIKLKYYFLFLSDF</sequence>
<dbReference type="EMBL" id="MG601103">
    <property type="protein sequence ID" value="AWW13890.1"/>
    <property type="molecule type" value="Genomic_DNA"/>
</dbReference>
<reference evidence="1" key="1">
    <citation type="journal article" date="2018" name="Adv. Bot. Res.">
        <title>Chapter Four - Comparative Plastid Genomics of Glaucophytes species.</title>
        <authorList>
            <person name="Reyes-Prieto A."/>
            <person name="Russell S."/>
            <person name="Figueroa-Martinez F."/>
            <person name="Jackson C."/>
        </authorList>
    </citation>
    <scope>NUCLEOTIDE SEQUENCE</scope>
    <source>
        <strain evidence="1">UTEX LB 2766</strain>
    </source>
</reference>
<keyword evidence="1" id="KW-0934">Plastid</keyword>
<dbReference type="RefSeq" id="YP_009504649.1">
    <property type="nucleotide sequence ID" value="NC_038216.1"/>
</dbReference>
<evidence type="ECO:0000313" key="1">
    <source>
        <dbReference type="EMBL" id="AWW13890.1"/>
    </source>
</evidence>